<evidence type="ECO:0000259" key="2">
    <source>
        <dbReference type="Pfam" id="PF22688"/>
    </source>
</evidence>
<name>A0A3B0ZYS2_9ZZZZ</name>
<evidence type="ECO:0000259" key="1">
    <source>
        <dbReference type="Pfam" id="PF00308"/>
    </source>
</evidence>
<dbReference type="PANTHER" id="PTHR30050:SF5">
    <property type="entry name" value="DNAA REGULATORY INACTIVATOR HDA"/>
    <property type="match status" value="1"/>
</dbReference>
<organism evidence="3">
    <name type="scientific">hydrothermal vent metagenome</name>
    <dbReference type="NCBI Taxonomy" id="652676"/>
    <lineage>
        <taxon>unclassified sequences</taxon>
        <taxon>metagenomes</taxon>
        <taxon>ecological metagenomes</taxon>
    </lineage>
</organism>
<reference evidence="3" key="1">
    <citation type="submission" date="2018-06" db="EMBL/GenBank/DDBJ databases">
        <authorList>
            <person name="Zhirakovskaya E."/>
        </authorList>
    </citation>
    <scope>NUCLEOTIDE SEQUENCE</scope>
</reference>
<dbReference type="SUPFAM" id="SSF52540">
    <property type="entry name" value="P-loop containing nucleoside triphosphate hydrolases"/>
    <property type="match status" value="1"/>
</dbReference>
<feature type="domain" description="Hda lid" evidence="2">
    <location>
        <begin position="165"/>
        <end position="229"/>
    </location>
</feature>
<dbReference type="EMBL" id="UOFQ01000046">
    <property type="protein sequence ID" value="VAW86624.1"/>
    <property type="molecule type" value="Genomic_DNA"/>
</dbReference>
<dbReference type="GO" id="GO:0032297">
    <property type="term" value="P:negative regulation of DNA-templated DNA replication initiation"/>
    <property type="evidence" value="ECO:0007669"/>
    <property type="project" value="InterPro"/>
</dbReference>
<dbReference type="Gene3D" id="1.10.8.60">
    <property type="match status" value="1"/>
</dbReference>
<proteinExistence type="predicted"/>
<dbReference type="InterPro" id="IPR017788">
    <property type="entry name" value="Hda"/>
</dbReference>
<feature type="domain" description="Chromosomal replication initiator protein DnaA ATPAse" evidence="1">
    <location>
        <begin position="12"/>
        <end position="158"/>
    </location>
</feature>
<dbReference type="PANTHER" id="PTHR30050">
    <property type="entry name" value="CHROMOSOMAL REPLICATION INITIATOR PROTEIN DNAA"/>
    <property type="match status" value="1"/>
</dbReference>
<dbReference type="InterPro" id="IPR055199">
    <property type="entry name" value="Hda_lid"/>
</dbReference>
<dbReference type="NCBIfam" id="TIGR03420">
    <property type="entry name" value="DnaA_homol_Hda"/>
    <property type="match status" value="1"/>
</dbReference>
<protein>
    <submittedName>
        <fullName evidence="3">DnaA inactivator Hda (Shorter homolog of DnaA)</fullName>
    </submittedName>
</protein>
<dbReference type="InterPro" id="IPR013317">
    <property type="entry name" value="DnaA_dom"/>
</dbReference>
<dbReference type="Pfam" id="PF00308">
    <property type="entry name" value="Bac_DnaA"/>
    <property type="match status" value="1"/>
</dbReference>
<gene>
    <name evidence="3" type="ORF">MNBD_GAMMA17-352</name>
</gene>
<dbReference type="GO" id="GO:0006270">
    <property type="term" value="P:DNA replication initiation"/>
    <property type="evidence" value="ECO:0007669"/>
    <property type="project" value="TreeGrafter"/>
</dbReference>
<evidence type="ECO:0000313" key="3">
    <source>
        <dbReference type="EMBL" id="VAW86624.1"/>
    </source>
</evidence>
<dbReference type="InterPro" id="IPR027417">
    <property type="entry name" value="P-loop_NTPase"/>
</dbReference>
<dbReference type="AlphaFoldDB" id="A0A3B0ZYS2"/>
<dbReference type="Gene3D" id="3.40.50.300">
    <property type="entry name" value="P-loop containing nucleotide triphosphate hydrolases"/>
    <property type="match status" value="1"/>
</dbReference>
<dbReference type="Pfam" id="PF22688">
    <property type="entry name" value="Hda_lid"/>
    <property type="match status" value="1"/>
</dbReference>
<accession>A0A3B0ZYS2</accession>
<sequence length="237" mass="26632">MAKQLPLSIRLRDHATFENFSVADNQQLVTTLQRAVAPDGDTTPLYLWGASGCGKSHLMQAACHQMAVRDEVAVYLPLRDYQLFSPEILDGMESLTLVCVDDIEAITGLREWEEAIFHLYNRMQSDGSQLVVSANATPQSLALVLPDLATRLGWGLVFQLNELDDEQKVVALQMRAEAIGMQMNDDVARYLFSRTRRDMHSLFSLLEALDHATLVAQRRLTIPFLKEFLARDLTPPS</sequence>